<accession>A0A285S5P3</accession>
<sequence length="378" mass="40238">MTTHFITAACFRQTGYSGNHPLAIPRVGTVERLCAALGWFGPGHAPLECLPASRAEIARFHAPDYIDAICRAEAAGGASAEDRARYQIGTLENPVFEGLWHRAAVSVGGAILAARLAHRGAVAFHPGGGAHHGLRERASGFCFFNDPVFAVQTLLDLGRARVLYVDLDAHHGDGVEIAFAQEPRVMTLSLHETGRWPFTGRIDDQAPGICNLPLPPRLNDSEFDAVIARAALPIGRAFAPDAVVVTVGADALKGDPLSSLAVSNTRLWAATEAFCALAPARVVLGGGGYNPWTLGRAWAGLWARLSGQAIPARLPAEAQAVLTSLDCDLVEEEDRDPDWFVTIADPETPGPVRREVEALIAAAGWAPRSGRMTEWATG</sequence>
<dbReference type="PRINTS" id="PR01270">
    <property type="entry name" value="HDASUPER"/>
</dbReference>
<dbReference type="SUPFAM" id="SSF52768">
    <property type="entry name" value="Arginase/deacetylase"/>
    <property type="match status" value="1"/>
</dbReference>
<dbReference type="PANTHER" id="PTHR10625">
    <property type="entry name" value="HISTONE DEACETYLASE HDAC1-RELATED"/>
    <property type="match status" value="1"/>
</dbReference>
<evidence type="ECO:0000256" key="1">
    <source>
        <dbReference type="ARBA" id="ARBA00005947"/>
    </source>
</evidence>
<dbReference type="InterPro" id="IPR037138">
    <property type="entry name" value="His_deacetylse_dom_sf"/>
</dbReference>
<dbReference type="Pfam" id="PF00850">
    <property type="entry name" value="Hist_deacetyl"/>
    <property type="match status" value="1"/>
</dbReference>
<keyword evidence="4" id="KW-1185">Reference proteome</keyword>
<dbReference type="Proteomes" id="UP000219111">
    <property type="component" value="Unassembled WGS sequence"/>
</dbReference>
<evidence type="ECO:0000259" key="2">
    <source>
        <dbReference type="Pfam" id="PF00850"/>
    </source>
</evidence>
<dbReference type="InterPro" id="IPR023696">
    <property type="entry name" value="Ureohydrolase_dom_sf"/>
</dbReference>
<comment type="similarity">
    <text evidence="1">Belongs to the histone deacetylase family.</text>
</comment>
<dbReference type="Gene3D" id="3.40.800.20">
    <property type="entry name" value="Histone deacetylase domain"/>
    <property type="match status" value="1"/>
</dbReference>
<organism evidence="3 4">
    <name type="scientific">Rhodobacter maris</name>
    <dbReference type="NCBI Taxonomy" id="446682"/>
    <lineage>
        <taxon>Bacteria</taxon>
        <taxon>Pseudomonadati</taxon>
        <taxon>Pseudomonadota</taxon>
        <taxon>Alphaproteobacteria</taxon>
        <taxon>Rhodobacterales</taxon>
        <taxon>Rhodobacter group</taxon>
        <taxon>Rhodobacter</taxon>
    </lineage>
</organism>
<dbReference type="GO" id="GO:0040029">
    <property type="term" value="P:epigenetic regulation of gene expression"/>
    <property type="evidence" value="ECO:0007669"/>
    <property type="project" value="TreeGrafter"/>
</dbReference>
<dbReference type="GO" id="GO:0004407">
    <property type="term" value="F:histone deacetylase activity"/>
    <property type="evidence" value="ECO:0007669"/>
    <property type="project" value="TreeGrafter"/>
</dbReference>
<dbReference type="RefSeq" id="WP_097069383.1">
    <property type="nucleotide sequence ID" value="NZ_OBMT01000003.1"/>
</dbReference>
<proteinExistence type="inferred from homology"/>
<dbReference type="EMBL" id="OBMT01000003">
    <property type="protein sequence ID" value="SOC02503.1"/>
    <property type="molecule type" value="Genomic_DNA"/>
</dbReference>
<dbReference type="PANTHER" id="PTHR10625:SF10">
    <property type="entry name" value="HISTONE DEACETYLASE HDAC1"/>
    <property type="match status" value="1"/>
</dbReference>
<dbReference type="InterPro" id="IPR023801">
    <property type="entry name" value="His_deacetylse_dom"/>
</dbReference>
<feature type="domain" description="Histone deacetylase" evidence="2">
    <location>
        <begin position="31"/>
        <end position="303"/>
    </location>
</feature>
<dbReference type="AlphaFoldDB" id="A0A285S5P3"/>
<gene>
    <name evidence="3" type="ORF">SAMN05877831_103175</name>
</gene>
<dbReference type="OrthoDB" id="9808367at2"/>
<protein>
    <submittedName>
        <fullName evidence="3">Acetoin utilization protein AcuC</fullName>
    </submittedName>
</protein>
<dbReference type="InterPro" id="IPR000286">
    <property type="entry name" value="HDACs"/>
</dbReference>
<reference evidence="4" key="1">
    <citation type="submission" date="2017-08" db="EMBL/GenBank/DDBJ databases">
        <authorList>
            <person name="Varghese N."/>
            <person name="Submissions S."/>
        </authorList>
    </citation>
    <scope>NUCLEOTIDE SEQUENCE [LARGE SCALE GENOMIC DNA]</scope>
    <source>
        <strain evidence="4">JA276</strain>
    </source>
</reference>
<evidence type="ECO:0000313" key="3">
    <source>
        <dbReference type="EMBL" id="SOC02503.1"/>
    </source>
</evidence>
<evidence type="ECO:0000313" key="4">
    <source>
        <dbReference type="Proteomes" id="UP000219111"/>
    </source>
</evidence>
<name>A0A285S5P3_9RHOB</name>